<dbReference type="InterPro" id="IPR011547">
    <property type="entry name" value="SLC26A/SulP_dom"/>
</dbReference>
<dbReference type="InterPro" id="IPR001902">
    <property type="entry name" value="SLC26A/SulP_fam"/>
</dbReference>
<evidence type="ECO:0000256" key="4">
    <source>
        <dbReference type="ARBA" id="ARBA00023136"/>
    </source>
</evidence>
<dbReference type="InterPro" id="IPR002645">
    <property type="entry name" value="STAS_dom"/>
</dbReference>
<feature type="transmembrane region" description="Helical" evidence="5">
    <location>
        <begin position="242"/>
        <end position="264"/>
    </location>
</feature>
<dbReference type="PROSITE" id="PS50801">
    <property type="entry name" value="STAS"/>
    <property type="match status" value="1"/>
</dbReference>
<dbReference type="Pfam" id="PF01740">
    <property type="entry name" value="STAS"/>
    <property type="match status" value="1"/>
</dbReference>
<keyword evidence="8" id="KW-1185">Reference proteome</keyword>
<keyword evidence="4 5" id="KW-0472">Membrane</keyword>
<feature type="transmembrane region" description="Helical" evidence="5">
    <location>
        <begin position="372"/>
        <end position="402"/>
    </location>
</feature>
<evidence type="ECO:0000313" key="8">
    <source>
        <dbReference type="Proteomes" id="UP001139068"/>
    </source>
</evidence>
<dbReference type="Pfam" id="PF00916">
    <property type="entry name" value="Sulfate_transp"/>
    <property type="match status" value="1"/>
</dbReference>
<feature type="transmembrane region" description="Helical" evidence="5">
    <location>
        <begin position="72"/>
        <end position="93"/>
    </location>
</feature>
<feature type="domain" description="STAS" evidence="6">
    <location>
        <begin position="435"/>
        <end position="542"/>
    </location>
</feature>
<evidence type="ECO:0000256" key="2">
    <source>
        <dbReference type="ARBA" id="ARBA00022692"/>
    </source>
</evidence>
<feature type="transmembrane region" description="Helical" evidence="5">
    <location>
        <begin position="12"/>
        <end position="31"/>
    </location>
</feature>
<feature type="transmembrane region" description="Helical" evidence="5">
    <location>
        <begin position="170"/>
        <end position="188"/>
    </location>
</feature>
<feature type="transmembrane region" description="Helical" evidence="5">
    <location>
        <begin position="125"/>
        <end position="143"/>
    </location>
</feature>
<proteinExistence type="predicted"/>
<gene>
    <name evidence="7" type="ORF">K9U37_04855</name>
</gene>
<keyword evidence="3 5" id="KW-1133">Transmembrane helix</keyword>
<evidence type="ECO:0000259" key="6">
    <source>
        <dbReference type="PROSITE" id="PS50801"/>
    </source>
</evidence>
<dbReference type="InterPro" id="IPR036513">
    <property type="entry name" value="STAS_dom_sf"/>
</dbReference>
<dbReference type="SUPFAM" id="SSF52091">
    <property type="entry name" value="SpoIIaa-like"/>
    <property type="match status" value="1"/>
</dbReference>
<organism evidence="7 8">
    <name type="scientific">Candidatus Mycolicibacterium alkanivorans</name>
    <dbReference type="NCBI Taxonomy" id="2954114"/>
    <lineage>
        <taxon>Bacteria</taxon>
        <taxon>Bacillati</taxon>
        <taxon>Actinomycetota</taxon>
        <taxon>Actinomycetes</taxon>
        <taxon>Mycobacteriales</taxon>
        <taxon>Mycobacteriaceae</taxon>
        <taxon>Mycolicibacterium</taxon>
    </lineage>
</organism>
<comment type="subcellular location">
    <subcellularLocation>
        <location evidence="1">Membrane</location>
        <topology evidence="1">Multi-pass membrane protein</topology>
    </subcellularLocation>
</comment>
<sequence length="566" mass="58369">MKVLSGLTRGNVGTEVLAGITLLAIALPLNIGYAQIAGLPPTAGLYALVLPSVAFALLASSRHLVAAPDAAAAALVGSALAGLAPAGSAQYLAMAGAQAIVGGLLFVGCAVFRLGFLADFLSKPILIGFVGGLATDILLSQIAKIMGMKVPSGAEFFDRLVHLVTKIGTVHWWSLALGVAAVAVLVPARRRWPTIPWALIVLVSATLASSALHLPGKGVAVLGSVPSGPPVLAVPQLSWSQWVSVILPAIAITTVTVGEGLLLARSYVDKYGYRTSPNQDLLAFGAANIASGLSSGFTVGSSTSRAAAMDQAGSRTQLPLLVMAAGALALLLFGADLLAGIPSPAIGAIVGVSVAKLMGLREFRHLWQLSRFEFLIGATCFLGVLLIGPLAGIVLAFVLSLINLLRKAARPAVDVLKGSDDPHVSLTAGEDGVDETVPGVIAMRFAAPIFFGNAQTLSASIRRAVAEAPHPVSAFILDMEGVTDVDVTGTEVLAKELQWLQGKSITFAYSRVRPELAANLARMHLLQGHQVFETNRAAVAALRPDSSVAGGSARQRRYDPAASPDA</sequence>
<name>A0ABS9YT21_9MYCO</name>
<feature type="transmembrane region" description="Helical" evidence="5">
    <location>
        <begin position="43"/>
        <end position="60"/>
    </location>
</feature>
<protein>
    <submittedName>
        <fullName evidence="7">STAS domain-containing protein</fullName>
    </submittedName>
</protein>
<feature type="transmembrane region" description="Helical" evidence="5">
    <location>
        <begin position="318"/>
        <end position="335"/>
    </location>
</feature>
<dbReference type="Gene3D" id="3.30.750.24">
    <property type="entry name" value="STAS domain"/>
    <property type="match status" value="1"/>
</dbReference>
<accession>A0ABS9YT21</accession>
<feature type="transmembrane region" description="Helical" evidence="5">
    <location>
        <begin position="195"/>
        <end position="214"/>
    </location>
</feature>
<feature type="transmembrane region" description="Helical" evidence="5">
    <location>
        <begin position="341"/>
        <end position="360"/>
    </location>
</feature>
<evidence type="ECO:0000256" key="3">
    <source>
        <dbReference type="ARBA" id="ARBA00022989"/>
    </source>
</evidence>
<reference evidence="7" key="1">
    <citation type="journal article" date="2022" name="ISME J.">
        <title>Identification of active gaseous-alkane degraders at natural gas seeps.</title>
        <authorList>
            <person name="Farhan Ul Haque M."/>
            <person name="Hernandez M."/>
            <person name="Crombie A.T."/>
            <person name="Murrell J.C."/>
        </authorList>
    </citation>
    <scope>NUCLEOTIDE SEQUENCE</scope>
    <source>
        <strain evidence="7">ANDR5</strain>
    </source>
</reference>
<feature type="transmembrane region" description="Helical" evidence="5">
    <location>
        <begin position="99"/>
        <end position="118"/>
    </location>
</feature>
<dbReference type="PANTHER" id="PTHR11814">
    <property type="entry name" value="SULFATE TRANSPORTER"/>
    <property type="match status" value="1"/>
</dbReference>
<evidence type="ECO:0000256" key="1">
    <source>
        <dbReference type="ARBA" id="ARBA00004141"/>
    </source>
</evidence>
<evidence type="ECO:0000256" key="5">
    <source>
        <dbReference type="SAM" id="Phobius"/>
    </source>
</evidence>
<evidence type="ECO:0000313" key="7">
    <source>
        <dbReference type="EMBL" id="MCI4674297.1"/>
    </source>
</evidence>
<keyword evidence="2 5" id="KW-0812">Transmembrane</keyword>
<dbReference type="Proteomes" id="UP001139068">
    <property type="component" value="Unassembled WGS sequence"/>
</dbReference>
<comment type="caution">
    <text evidence="7">The sequence shown here is derived from an EMBL/GenBank/DDBJ whole genome shotgun (WGS) entry which is preliminary data.</text>
</comment>
<dbReference type="EMBL" id="JAIVFL010000001">
    <property type="protein sequence ID" value="MCI4674297.1"/>
    <property type="molecule type" value="Genomic_DNA"/>
</dbReference>
<dbReference type="RefSeq" id="WP_243070747.1">
    <property type="nucleotide sequence ID" value="NZ_JAIVFL010000001.1"/>
</dbReference>
<dbReference type="CDD" id="cd07042">
    <property type="entry name" value="STAS_SulP_like_sulfate_transporter"/>
    <property type="match status" value="1"/>
</dbReference>